<evidence type="ECO:0000313" key="1">
    <source>
        <dbReference type="EMBL" id="UUV99413.1"/>
    </source>
</evidence>
<sequence>MMVFTQQAIQYRVTLNTDENIFIVFDATNDEIFATGATIEEAKDNLNQLVKE</sequence>
<reference evidence="1" key="1">
    <citation type="submission" date="2022-08" db="EMBL/GenBank/DDBJ databases">
        <title>Genome sequence of Vagococcus luciliae DSM 112651.</title>
        <authorList>
            <person name="Juan G."/>
            <person name="Anja P."/>
            <person name="Rolf D."/>
            <person name="Kampfer P."/>
            <person name="Vilcinskas A."/>
        </authorList>
    </citation>
    <scope>NUCLEOTIDE SEQUENCE</scope>
    <source>
        <strain evidence="1">G314FT</strain>
    </source>
</reference>
<organism evidence="1 2">
    <name type="scientific">Vagococcus luciliae</name>
    <dbReference type="NCBI Taxonomy" id="2920380"/>
    <lineage>
        <taxon>Bacteria</taxon>
        <taxon>Bacillati</taxon>
        <taxon>Bacillota</taxon>
        <taxon>Bacilli</taxon>
        <taxon>Lactobacillales</taxon>
        <taxon>Enterococcaceae</taxon>
        <taxon>Vagococcus</taxon>
    </lineage>
</organism>
<keyword evidence="2" id="KW-1185">Reference proteome</keyword>
<proteinExistence type="predicted"/>
<evidence type="ECO:0000313" key="2">
    <source>
        <dbReference type="Proteomes" id="UP001058273"/>
    </source>
</evidence>
<gene>
    <name evidence="1" type="ORF">G314FT_15740</name>
</gene>
<dbReference type="EMBL" id="CP102451">
    <property type="protein sequence ID" value="UUV99413.1"/>
    <property type="molecule type" value="Genomic_DNA"/>
</dbReference>
<reference evidence="1" key="2">
    <citation type="submission" date="2022-08" db="EMBL/GenBank/DDBJ databases">
        <authorList>
            <person name="Poehlein A."/>
            <person name="Guzman J."/>
            <person name="Daniel R."/>
            <person name="Vilcinskas A."/>
        </authorList>
    </citation>
    <scope>NUCLEOTIDE SEQUENCE</scope>
    <source>
        <strain evidence="1">G314FT</strain>
    </source>
</reference>
<name>A0ABY5P1A3_9ENTE</name>
<dbReference type="RefSeq" id="WP_158559350.1">
    <property type="nucleotide sequence ID" value="NZ_CP102451.1"/>
</dbReference>
<accession>A0ABY5P1A3</accession>
<protein>
    <submittedName>
        <fullName evidence="1">Uncharacterized protein</fullName>
    </submittedName>
</protein>
<dbReference type="Proteomes" id="UP001058273">
    <property type="component" value="Chromosome"/>
</dbReference>